<dbReference type="OrthoDB" id="120976at2759"/>
<dbReference type="Gene3D" id="1.10.246.200">
    <property type="entry name" value="WPP domain"/>
    <property type="match status" value="1"/>
</dbReference>
<dbReference type="SMART" id="SM00368">
    <property type="entry name" value="LRR_RI"/>
    <property type="match status" value="9"/>
</dbReference>
<dbReference type="Proteomes" id="UP001085076">
    <property type="component" value="Miscellaneous, Linkage group lg01"/>
</dbReference>
<dbReference type="InterPro" id="IPR025265">
    <property type="entry name" value="WPP_dom"/>
</dbReference>
<evidence type="ECO:0000259" key="12">
    <source>
        <dbReference type="Pfam" id="PF13943"/>
    </source>
</evidence>
<sequence>METGGQTFQHRAFSIKLWPPSQSTRQMLVERMTNNLSSESIFSRKYGHLSKEEASENAKRIEEACFATANEHFEKEPDGDGSSAVQLYAKETSKLMLEVLKRGPRLKEDNEVAALDKSLAPTETVFDISGGRRAFIEAEEAEELLKPLAEKGNSYTKICFSNRSFGLDAARVAQPILESLKNQLTEVDLSDFIAGRPEEEAIEVMKIFSSALEGCVLRYLNLSNNAMGEKGVRAFDALLKTQSNLEELYFMNDGISEEAAKAIAELIPSTDKLKILHFHNNMTGDQGAIAISEILKHSPELEDFRCSSTRVDSEGGIALAEALSTCTKLKKLDLRDNMFGLDAGLVLSKSLEKFIGIKEVYLSYLNLEDEGTIAVSSALKESAPSLEVLEIAGNDITVKAAPALVACIAAKKNLTKLSLSENELKDDGAVLIGKALEENHTQLKELDLSYNMIRRVGARCLAHAVVSNKPNFVLLNINGNALSDEGIDEVKDILKAAKNSLDVLGPLDENDVEGEGEDEEDEDEGEREEKELESKIEQLNVNQD</sequence>
<keyword evidence="7" id="KW-0206">Cytoskeleton</keyword>
<dbReference type="InterPro" id="IPR045203">
    <property type="entry name" value="RanGAP1/2"/>
</dbReference>
<dbReference type="Pfam" id="PF13516">
    <property type="entry name" value="LRR_6"/>
    <property type="match status" value="3"/>
</dbReference>
<evidence type="ECO:0000256" key="7">
    <source>
        <dbReference type="ARBA" id="ARBA00023212"/>
    </source>
</evidence>
<keyword evidence="3" id="KW-0963">Cytoplasm</keyword>
<keyword evidence="5" id="KW-0677">Repeat</keyword>
<dbReference type="GO" id="GO:0009524">
    <property type="term" value="C:phragmoplast"/>
    <property type="evidence" value="ECO:0007669"/>
    <property type="project" value="UniProtKB-SubCell"/>
</dbReference>
<dbReference type="Gene3D" id="3.80.10.10">
    <property type="entry name" value="Ribonuclease Inhibitor"/>
    <property type="match status" value="1"/>
</dbReference>
<comment type="caution">
    <text evidence="13">The sequence shown here is derived from an EMBL/GenBank/DDBJ whole genome shotgun (WGS) entry which is preliminary data.</text>
</comment>
<dbReference type="FunFam" id="1.10.246.200:FF:000001">
    <property type="entry name" value="WPP domain-containing protein 2"/>
    <property type="match status" value="1"/>
</dbReference>
<feature type="compositionally biased region" description="Basic and acidic residues" evidence="11">
    <location>
        <begin position="527"/>
        <end position="536"/>
    </location>
</feature>
<accession>A0A9D5DEY0</accession>
<dbReference type="PANTHER" id="PTHR46761">
    <property type="entry name" value="RAN GTPASE-ACTIVATING PROTEIN 1"/>
    <property type="match status" value="1"/>
</dbReference>
<evidence type="ECO:0000313" key="14">
    <source>
        <dbReference type="Proteomes" id="UP001085076"/>
    </source>
</evidence>
<dbReference type="SUPFAM" id="SSF52047">
    <property type="entry name" value="RNI-like"/>
    <property type="match status" value="1"/>
</dbReference>
<dbReference type="PANTHER" id="PTHR46761:SF2">
    <property type="entry name" value="RAN GTPASE-ACTIVATING PROTEIN 1"/>
    <property type="match status" value="1"/>
</dbReference>
<gene>
    <name evidence="13" type="ORF">J5N97_007393</name>
</gene>
<organism evidence="13 14">
    <name type="scientific">Dioscorea zingiberensis</name>
    <dbReference type="NCBI Taxonomy" id="325984"/>
    <lineage>
        <taxon>Eukaryota</taxon>
        <taxon>Viridiplantae</taxon>
        <taxon>Streptophyta</taxon>
        <taxon>Embryophyta</taxon>
        <taxon>Tracheophyta</taxon>
        <taxon>Spermatophyta</taxon>
        <taxon>Magnoliopsida</taxon>
        <taxon>Liliopsida</taxon>
        <taxon>Dioscoreales</taxon>
        <taxon>Dioscoreaceae</taxon>
        <taxon>Dioscorea</taxon>
    </lineage>
</organism>
<dbReference type="AlphaFoldDB" id="A0A9D5DEY0"/>
<evidence type="ECO:0000256" key="4">
    <source>
        <dbReference type="ARBA" id="ARBA00022614"/>
    </source>
</evidence>
<evidence type="ECO:0000313" key="13">
    <source>
        <dbReference type="EMBL" id="KAJ0989037.1"/>
    </source>
</evidence>
<keyword evidence="8" id="KW-0539">Nucleus</keyword>
<dbReference type="GO" id="GO:0006913">
    <property type="term" value="P:nucleocytoplasmic transport"/>
    <property type="evidence" value="ECO:0007669"/>
    <property type="project" value="UniProtKB-ARBA"/>
</dbReference>
<proteinExistence type="inferred from homology"/>
<evidence type="ECO:0000256" key="10">
    <source>
        <dbReference type="ARBA" id="ARBA00060740"/>
    </source>
</evidence>
<reference evidence="13" key="2">
    <citation type="journal article" date="2022" name="Hortic Res">
        <title>The genome of Dioscorea zingiberensis sheds light on the biosynthesis, origin and evolution of the medicinally important diosgenin saponins.</title>
        <authorList>
            <person name="Li Y."/>
            <person name="Tan C."/>
            <person name="Li Z."/>
            <person name="Guo J."/>
            <person name="Li S."/>
            <person name="Chen X."/>
            <person name="Wang C."/>
            <person name="Dai X."/>
            <person name="Yang H."/>
            <person name="Song W."/>
            <person name="Hou L."/>
            <person name="Xu J."/>
            <person name="Tong Z."/>
            <person name="Xu A."/>
            <person name="Yuan X."/>
            <person name="Wang W."/>
            <person name="Yang Q."/>
            <person name="Chen L."/>
            <person name="Sun Z."/>
            <person name="Wang K."/>
            <person name="Pan B."/>
            <person name="Chen J."/>
            <person name="Bao Y."/>
            <person name="Liu F."/>
            <person name="Qi X."/>
            <person name="Gang D.R."/>
            <person name="Wen J."/>
            <person name="Li J."/>
        </authorList>
    </citation>
    <scope>NUCLEOTIDE SEQUENCE</scope>
    <source>
        <strain evidence="13">Dzin_1.0</strain>
    </source>
</reference>
<evidence type="ECO:0000256" key="2">
    <source>
        <dbReference type="ARBA" id="ARBA00004335"/>
    </source>
</evidence>
<dbReference type="InterPro" id="IPR038214">
    <property type="entry name" value="WPP_sf"/>
</dbReference>
<keyword evidence="4" id="KW-0433">Leucine-rich repeat</keyword>
<dbReference type="EMBL" id="JAGGNH010000001">
    <property type="protein sequence ID" value="KAJ0989037.1"/>
    <property type="molecule type" value="Genomic_DNA"/>
</dbReference>
<evidence type="ECO:0000256" key="8">
    <source>
        <dbReference type="ARBA" id="ARBA00023242"/>
    </source>
</evidence>
<name>A0A9D5DEY0_9LILI</name>
<dbReference type="GO" id="GO:0005096">
    <property type="term" value="F:GTPase activator activity"/>
    <property type="evidence" value="ECO:0007669"/>
    <property type="project" value="InterPro"/>
</dbReference>
<keyword evidence="6" id="KW-0472">Membrane</keyword>
<comment type="similarity">
    <text evidence="10">Belongs to the RNA1 family.</text>
</comment>
<protein>
    <recommendedName>
        <fullName evidence="12">WPP domain-containing protein</fullName>
    </recommendedName>
</protein>
<evidence type="ECO:0000256" key="1">
    <source>
        <dbReference type="ARBA" id="ARBA00004186"/>
    </source>
</evidence>
<evidence type="ECO:0000256" key="5">
    <source>
        <dbReference type="ARBA" id="ARBA00022737"/>
    </source>
</evidence>
<feature type="compositionally biased region" description="Acidic residues" evidence="11">
    <location>
        <begin position="508"/>
        <end position="526"/>
    </location>
</feature>
<evidence type="ECO:0000256" key="3">
    <source>
        <dbReference type="ARBA" id="ARBA00022490"/>
    </source>
</evidence>
<feature type="domain" description="WPP" evidence="12">
    <location>
        <begin position="14"/>
        <end position="109"/>
    </location>
</feature>
<evidence type="ECO:0000256" key="6">
    <source>
        <dbReference type="ARBA" id="ARBA00023136"/>
    </source>
</evidence>
<evidence type="ECO:0000256" key="9">
    <source>
        <dbReference type="ARBA" id="ARBA00060413"/>
    </source>
</evidence>
<dbReference type="Pfam" id="PF13943">
    <property type="entry name" value="WPP"/>
    <property type="match status" value="1"/>
</dbReference>
<dbReference type="GO" id="GO:0031965">
    <property type="term" value="C:nuclear membrane"/>
    <property type="evidence" value="ECO:0007669"/>
    <property type="project" value="UniProtKB-SubCell"/>
</dbReference>
<dbReference type="InterPro" id="IPR032675">
    <property type="entry name" value="LRR_dom_sf"/>
</dbReference>
<evidence type="ECO:0000256" key="11">
    <source>
        <dbReference type="SAM" id="MobiDB-lite"/>
    </source>
</evidence>
<dbReference type="GO" id="GO:0005819">
    <property type="term" value="C:spindle"/>
    <property type="evidence" value="ECO:0007669"/>
    <property type="project" value="UniProtKB-SubCell"/>
</dbReference>
<reference evidence="13" key="1">
    <citation type="submission" date="2021-03" db="EMBL/GenBank/DDBJ databases">
        <authorList>
            <person name="Li Z."/>
            <person name="Yang C."/>
        </authorList>
    </citation>
    <scope>NUCLEOTIDE SEQUENCE</scope>
    <source>
        <strain evidence="13">Dzin_1.0</strain>
        <tissue evidence="13">Leaf</tissue>
    </source>
</reference>
<comment type="subcellular location">
    <subcellularLocation>
        <location evidence="9">Cytoplasm</location>
        <location evidence="9">Cytoskeleton</location>
        <location evidence="9">Phragmoplast</location>
    </subcellularLocation>
    <subcellularLocation>
        <location evidence="1">Cytoplasm</location>
        <location evidence="1">Cytoskeleton</location>
        <location evidence="1">Spindle</location>
    </subcellularLocation>
    <subcellularLocation>
        <location evidence="2">Nucleus membrane</location>
        <topology evidence="2">Peripheral membrane protein</topology>
        <orientation evidence="2">Cytoplasmic side</orientation>
    </subcellularLocation>
</comment>
<dbReference type="InterPro" id="IPR001611">
    <property type="entry name" value="Leu-rich_rpt"/>
</dbReference>
<keyword evidence="14" id="KW-1185">Reference proteome</keyword>
<feature type="region of interest" description="Disordered" evidence="11">
    <location>
        <begin position="504"/>
        <end position="544"/>
    </location>
</feature>